<gene>
    <name evidence="2" type="primary">P0702H08.3</name>
</gene>
<feature type="region of interest" description="Disordered" evidence="1">
    <location>
        <begin position="33"/>
        <end position="69"/>
    </location>
</feature>
<reference evidence="2" key="1">
    <citation type="journal article" date="2002" name="Nature">
        <title>The genome sequence and structure of rice chromosome 1.</title>
        <authorList>
            <person name="Sasaki T."/>
            <person name="Matsumoto T."/>
            <person name="Yamamoto K."/>
            <person name="Sakata K."/>
            <person name="Baba T."/>
            <person name="Katayose Y."/>
            <person name="Wu J."/>
            <person name="Niimura Y."/>
            <person name="Cheng Z."/>
            <person name="Nagamura Y."/>
            <person name="Antonio B.A."/>
            <person name="Kanamori H."/>
            <person name="Hosokawa S."/>
            <person name="Masukawa M."/>
            <person name="Arikawa K."/>
            <person name="Chiden Y."/>
            <person name="Hayashi M."/>
            <person name="Okamoto M."/>
            <person name="Ando T."/>
            <person name="Aoki H."/>
            <person name="Arita K."/>
            <person name="Hamada M."/>
            <person name="Harada C."/>
            <person name="Hijishita S."/>
            <person name="Honda M."/>
            <person name="Ichikawa Y."/>
            <person name="Idonuma A."/>
            <person name="Iijima M."/>
            <person name="Ikeda M."/>
            <person name="Ikeno M."/>
            <person name="Itoh S."/>
            <person name="Itoh T."/>
            <person name="Itoh Y."/>
            <person name="Itoh Y."/>
            <person name="Iwabuchi A."/>
            <person name="Kamiya K."/>
            <person name="Karasawa W."/>
            <person name="Katagiri S."/>
            <person name="Kikuta A."/>
            <person name="Kobayashi N."/>
            <person name="Kono I."/>
            <person name="Machita K."/>
            <person name="Maehara T."/>
            <person name="Mizuno H."/>
            <person name="Mizubayashi T."/>
            <person name="Mukai Y."/>
            <person name="Nagasaki H."/>
            <person name="Nakashima M."/>
            <person name="Nakama Y."/>
            <person name="Nakamichi Y."/>
            <person name="Nakamura M."/>
            <person name="Namiki N."/>
            <person name="Negishi M."/>
            <person name="Ohta I."/>
            <person name="Ono N."/>
            <person name="Saji S."/>
            <person name="Sakai K."/>
            <person name="Shibata M."/>
            <person name="Shimokawa T."/>
            <person name="Shomura A."/>
            <person name="Song J."/>
            <person name="Takazaki Y."/>
            <person name="Terasawa K."/>
            <person name="Tsuji K."/>
            <person name="Waki K."/>
            <person name="Yamagata H."/>
            <person name="Yamane H."/>
            <person name="Yoshiki S."/>
            <person name="Yoshihara R."/>
            <person name="Yukawa K."/>
            <person name="Zhong H."/>
            <person name="Iwama H."/>
            <person name="Endo T."/>
            <person name="Ito H."/>
            <person name="Hahn J.H."/>
            <person name="Kim H.I."/>
            <person name="Eun M.Y."/>
            <person name="Yano M."/>
            <person name="Jiang J."/>
            <person name="Gojobori T."/>
        </authorList>
    </citation>
    <scope>NUCLEOTIDE SEQUENCE [LARGE SCALE GENOMIC DNA]</scope>
</reference>
<dbReference type="AlphaFoldDB" id="Q5JM32"/>
<protein>
    <submittedName>
        <fullName evidence="2">Uncharacterized protein P0702H08.3</fullName>
    </submittedName>
</protein>
<dbReference type="Proteomes" id="UP000817658">
    <property type="component" value="Chromosome 1"/>
</dbReference>
<dbReference type="EMBL" id="AP003350">
    <property type="protein sequence ID" value="BAD87466.1"/>
    <property type="molecule type" value="Genomic_DNA"/>
</dbReference>
<accession>Q5JM32</accession>
<feature type="compositionally biased region" description="Basic and acidic residues" evidence="1">
    <location>
        <begin position="60"/>
        <end position="69"/>
    </location>
</feature>
<feature type="compositionally biased region" description="Basic and acidic residues" evidence="1">
    <location>
        <begin position="34"/>
        <end position="45"/>
    </location>
</feature>
<name>Q5JM32_ORYSJ</name>
<evidence type="ECO:0000313" key="2">
    <source>
        <dbReference type="EMBL" id="BAD87466.1"/>
    </source>
</evidence>
<sequence>MEVDEFDDTDEIVVNVFDEISWRLGSAYFGFADDAGRGSDREKGNDVSASSKHDDEDEQPGMKHGDDGN</sequence>
<evidence type="ECO:0000256" key="1">
    <source>
        <dbReference type="SAM" id="MobiDB-lite"/>
    </source>
</evidence>
<organism evidence="2">
    <name type="scientific">Oryza sativa subsp. japonica</name>
    <name type="common">Rice</name>
    <dbReference type="NCBI Taxonomy" id="39947"/>
    <lineage>
        <taxon>Eukaryota</taxon>
        <taxon>Viridiplantae</taxon>
        <taxon>Streptophyta</taxon>
        <taxon>Embryophyta</taxon>
        <taxon>Tracheophyta</taxon>
        <taxon>Spermatophyta</taxon>
        <taxon>Magnoliopsida</taxon>
        <taxon>Liliopsida</taxon>
        <taxon>Poales</taxon>
        <taxon>Poaceae</taxon>
        <taxon>BOP clade</taxon>
        <taxon>Oryzoideae</taxon>
        <taxon>Oryzeae</taxon>
        <taxon>Oryzinae</taxon>
        <taxon>Oryza</taxon>
        <taxon>Oryza sativa</taxon>
    </lineage>
</organism>
<proteinExistence type="predicted"/>